<organism evidence="1 2">
    <name type="scientific">Burkholderia ubonensis</name>
    <dbReference type="NCBI Taxonomy" id="101571"/>
    <lineage>
        <taxon>Bacteria</taxon>
        <taxon>Pseudomonadati</taxon>
        <taxon>Pseudomonadota</taxon>
        <taxon>Betaproteobacteria</taxon>
        <taxon>Burkholderiales</taxon>
        <taxon>Burkholderiaceae</taxon>
        <taxon>Burkholderia</taxon>
        <taxon>Burkholderia cepacia complex</taxon>
    </lineage>
</organism>
<comment type="caution">
    <text evidence="1">The sequence shown here is derived from an EMBL/GenBank/DDBJ whole genome shotgun (WGS) entry which is preliminary data.</text>
</comment>
<name>A0A102KV28_9BURK</name>
<evidence type="ECO:0000313" key="1">
    <source>
        <dbReference type="EMBL" id="KUZ82049.1"/>
    </source>
</evidence>
<dbReference type="AlphaFoldDB" id="A0A102KV28"/>
<proteinExistence type="predicted"/>
<reference evidence="1 2" key="1">
    <citation type="submission" date="2015-11" db="EMBL/GenBank/DDBJ databases">
        <title>Expanding the genomic diversity of Burkholderia species for the development of highly accurate diagnostics.</title>
        <authorList>
            <person name="Sahl J."/>
            <person name="Keim P."/>
            <person name="Wagner D."/>
        </authorList>
    </citation>
    <scope>NUCLEOTIDE SEQUENCE [LARGE SCALE GENOMIC DNA]</scope>
    <source>
        <strain evidence="1 2">RF32-BP4</strain>
    </source>
</reference>
<dbReference type="EMBL" id="LOTN01000071">
    <property type="protein sequence ID" value="KUZ82049.1"/>
    <property type="molecule type" value="Genomic_DNA"/>
</dbReference>
<dbReference type="Proteomes" id="UP000065521">
    <property type="component" value="Unassembled WGS sequence"/>
</dbReference>
<accession>A0A102KV28</accession>
<gene>
    <name evidence="1" type="ORF">WI38_32065</name>
</gene>
<sequence>MAKAPAWRVWRARHFTSDKLPASHIYATDGERAARKDHSGACCGAVARSHAASGAFDTH</sequence>
<protein>
    <submittedName>
        <fullName evidence="1">Uncharacterized protein</fullName>
    </submittedName>
</protein>
<evidence type="ECO:0000313" key="2">
    <source>
        <dbReference type="Proteomes" id="UP000065521"/>
    </source>
</evidence>